<dbReference type="PANTHER" id="PTHR43491:SF2">
    <property type="entry name" value="UDP-N-ACETYL-D-MANNOSAMINE DEHYDROGENASE"/>
    <property type="match status" value="1"/>
</dbReference>
<dbReference type="GO" id="GO:0016616">
    <property type="term" value="F:oxidoreductase activity, acting on the CH-OH group of donors, NAD or NADP as acceptor"/>
    <property type="evidence" value="ECO:0007669"/>
    <property type="project" value="InterPro"/>
</dbReference>
<name>E1RBT2_SEDSS</name>
<organism evidence="6 7">
    <name type="scientific">Sediminispirochaeta smaragdinae (strain DSM 11293 / JCM 15392 / SEBR 4228)</name>
    <name type="common">Spirochaeta smaragdinae</name>
    <dbReference type="NCBI Taxonomy" id="573413"/>
    <lineage>
        <taxon>Bacteria</taxon>
        <taxon>Pseudomonadati</taxon>
        <taxon>Spirochaetota</taxon>
        <taxon>Spirochaetia</taxon>
        <taxon>Spirochaetales</taxon>
        <taxon>Spirochaetaceae</taxon>
        <taxon>Sediminispirochaeta</taxon>
    </lineage>
</organism>
<dbReference type="GO" id="GO:0051287">
    <property type="term" value="F:NAD binding"/>
    <property type="evidence" value="ECO:0007669"/>
    <property type="project" value="InterPro"/>
</dbReference>
<dbReference type="InterPro" id="IPR014026">
    <property type="entry name" value="UDP-Glc/GDP-Man_DH_dimer"/>
</dbReference>
<evidence type="ECO:0000313" key="6">
    <source>
        <dbReference type="EMBL" id="ADK79812.1"/>
    </source>
</evidence>
<dbReference type="Gene3D" id="3.40.50.720">
    <property type="entry name" value="NAD(P)-binding Rossmann-like Domain"/>
    <property type="match status" value="2"/>
</dbReference>
<dbReference type="STRING" id="573413.Spirs_0672"/>
<proteinExistence type="inferred from homology"/>
<dbReference type="InterPro" id="IPR008927">
    <property type="entry name" value="6-PGluconate_DH-like_C_sf"/>
</dbReference>
<dbReference type="InterPro" id="IPR017476">
    <property type="entry name" value="UDP-Glc/GDP-Man"/>
</dbReference>
<evidence type="ECO:0000256" key="2">
    <source>
        <dbReference type="ARBA" id="ARBA00023002"/>
    </source>
</evidence>
<dbReference type="SUPFAM" id="SSF52413">
    <property type="entry name" value="UDP-glucose/GDP-mannose dehydrogenase C-terminal domain"/>
    <property type="match status" value="1"/>
</dbReference>
<keyword evidence="7" id="KW-1185">Reference proteome</keyword>
<dbReference type="eggNOG" id="COG0677">
    <property type="taxonomic scope" value="Bacteria"/>
</dbReference>
<dbReference type="SUPFAM" id="SSF51735">
    <property type="entry name" value="NAD(P)-binding Rossmann-fold domains"/>
    <property type="match status" value="1"/>
</dbReference>
<sequence length="398" mass="44841">MSKRNDVCIVGGCGHVGLPLAIMLSIAGKNVCVYDKNTAAIEMIQKGIMPFHEEGAQPLLEEALKKRHISFSERPDVISNSETVIMIIGTPVDEHLNPEFGLFHEAMNEIIPYFCDGQLLILRSTVYPGLTKRICDWVTEAGKNMDIAFCPERILEGKAVEELRSLPQIVSSFTEEGIQRSSELFSLLTEDIIVVEPLEAELSKLFTNVWRYIKFAVSNQFYTIANDYQLDFYNIYNAMKYKYPRCSDFPQPGFAAGPCLFKDTMQLGAFSNNDFNLGHTAMLINEGLPNYICKLLKMQYDLSKQTVGILGMAFKSESDDIRESLSYKVKKIFELEARKVLCSDSFVNASNFVDEATLIRESNIIIIATPHKHYKDLSIPKGKKVVDIWNLLGNGGRI</sequence>
<dbReference type="RefSeq" id="WP_013253276.1">
    <property type="nucleotide sequence ID" value="NC_014364.1"/>
</dbReference>
<dbReference type="InterPro" id="IPR014027">
    <property type="entry name" value="UDP-Glc/GDP-Man_DH_C"/>
</dbReference>
<comment type="similarity">
    <text evidence="1 4">Belongs to the UDP-glucose/GDP-mannose dehydrogenase family.</text>
</comment>
<dbReference type="PIRSF" id="PIRSF500136">
    <property type="entry name" value="UDP_ManNAc_DH"/>
    <property type="match status" value="1"/>
</dbReference>
<dbReference type="InterPro" id="IPR036291">
    <property type="entry name" value="NAD(P)-bd_dom_sf"/>
</dbReference>
<protein>
    <submittedName>
        <fullName evidence="6">Nucleotide sugar dehydrogenase</fullName>
    </submittedName>
</protein>
<keyword evidence="3" id="KW-0520">NAD</keyword>
<dbReference type="PIRSF" id="PIRSF000124">
    <property type="entry name" value="UDPglc_GDPman_dh"/>
    <property type="match status" value="1"/>
</dbReference>
<dbReference type="Proteomes" id="UP000002318">
    <property type="component" value="Chromosome"/>
</dbReference>
<accession>E1RBT2</accession>
<dbReference type="GO" id="GO:0016628">
    <property type="term" value="F:oxidoreductase activity, acting on the CH-CH group of donors, NAD or NADP as acceptor"/>
    <property type="evidence" value="ECO:0007669"/>
    <property type="project" value="InterPro"/>
</dbReference>
<dbReference type="KEGG" id="ssm:Spirs_0672"/>
<evidence type="ECO:0000256" key="3">
    <source>
        <dbReference type="ARBA" id="ARBA00023027"/>
    </source>
</evidence>
<dbReference type="AlphaFoldDB" id="E1RBT2"/>
<dbReference type="Pfam" id="PF03720">
    <property type="entry name" value="UDPG_MGDP_dh_C"/>
    <property type="match status" value="1"/>
</dbReference>
<evidence type="ECO:0000256" key="4">
    <source>
        <dbReference type="PIRNR" id="PIRNR000124"/>
    </source>
</evidence>
<dbReference type="InterPro" id="IPR001732">
    <property type="entry name" value="UDP-Glc/GDP-Man_DH_N"/>
</dbReference>
<dbReference type="HOGENOM" id="CLU_023810_3_2_12"/>
<dbReference type="Pfam" id="PF00984">
    <property type="entry name" value="UDPG_MGDP_dh"/>
    <property type="match status" value="1"/>
</dbReference>
<feature type="domain" description="UDP-glucose/GDP-mannose dehydrogenase C-terminal" evidence="5">
    <location>
        <begin position="308"/>
        <end position="394"/>
    </location>
</feature>
<dbReference type="SUPFAM" id="SSF48179">
    <property type="entry name" value="6-phosphogluconate dehydrogenase C-terminal domain-like"/>
    <property type="match status" value="1"/>
</dbReference>
<dbReference type="GO" id="GO:0000271">
    <property type="term" value="P:polysaccharide biosynthetic process"/>
    <property type="evidence" value="ECO:0007669"/>
    <property type="project" value="InterPro"/>
</dbReference>
<dbReference type="EMBL" id="CP002116">
    <property type="protein sequence ID" value="ADK79812.1"/>
    <property type="molecule type" value="Genomic_DNA"/>
</dbReference>
<dbReference type="InterPro" id="IPR036220">
    <property type="entry name" value="UDP-Glc/GDP-Man_DH_C_sf"/>
</dbReference>
<dbReference type="NCBIfam" id="TIGR03026">
    <property type="entry name" value="NDP-sugDHase"/>
    <property type="match status" value="1"/>
</dbReference>
<reference evidence="6 7" key="1">
    <citation type="journal article" date="2010" name="Stand. Genomic Sci.">
        <title>Complete genome sequence of Spirochaeta smaragdinae type strain (SEBR 4228).</title>
        <authorList>
            <person name="Mavromatis K."/>
            <person name="Yasawong M."/>
            <person name="Chertkov O."/>
            <person name="Lapidus A."/>
            <person name="Lucas S."/>
            <person name="Nolan M."/>
            <person name="Del Rio T.G."/>
            <person name="Tice H."/>
            <person name="Cheng J.F."/>
            <person name="Pitluck S."/>
            <person name="Liolios K."/>
            <person name="Ivanova N."/>
            <person name="Tapia R."/>
            <person name="Han C."/>
            <person name="Bruce D."/>
            <person name="Goodwin L."/>
            <person name="Pati A."/>
            <person name="Chen A."/>
            <person name="Palaniappan K."/>
            <person name="Land M."/>
            <person name="Hauser L."/>
            <person name="Chang Y.J."/>
            <person name="Jeffries C.D."/>
            <person name="Detter J.C."/>
            <person name="Rohde M."/>
            <person name="Brambilla E."/>
            <person name="Spring S."/>
            <person name="Goker M."/>
            <person name="Sikorski J."/>
            <person name="Woyke T."/>
            <person name="Bristow J."/>
            <person name="Eisen J.A."/>
            <person name="Markowitz V."/>
            <person name="Hugenholtz P."/>
            <person name="Klenk H.P."/>
            <person name="Kyrpides N.C."/>
        </authorList>
    </citation>
    <scope>NUCLEOTIDE SEQUENCE [LARGE SCALE GENOMIC DNA]</scope>
    <source>
        <strain evidence="7">DSM 11293 / JCM 15392 / SEBR 4228</strain>
    </source>
</reference>
<dbReference type="PANTHER" id="PTHR43491">
    <property type="entry name" value="UDP-N-ACETYL-D-MANNOSAMINE DEHYDROGENASE"/>
    <property type="match status" value="1"/>
</dbReference>
<dbReference type="Pfam" id="PF03721">
    <property type="entry name" value="UDPG_MGDP_dh_N"/>
    <property type="match status" value="1"/>
</dbReference>
<dbReference type="InterPro" id="IPR028359">
    <property type="entry name" value="UDP_ManNAc/GlcNAc_DH"/>
</dbReference>
<evidence type="ECO:0000313" key="7">
    <source>
        <dbReference type="Proteomes" id="UP000002318"/>
    </source>
</evidence>
<gene>
    <name evidence="6" type="ordered locus">Spirs_0672</name>
</gene>
<keyword evidence="2" id="KW-0560">Oxidoreductase</keyword>
<dbReference type="OrthoDB" id="9803238at2"/>
<dbReference type="SMART" id="SM00984">
    <property type="entry name" value="UDPG_MGDP_dh_C"/>
    <property type="match status" value="1"/>
</dbReference>
<evidence type="ECO:0000256" key="1">
    <source>
        <dbReference type="ARBA" id="ARBA00006601"/>
    </source>
</evidence>
<evidence type="ECO:0000259" key="5">
    <source>
        <dbReference type="SMART" id="SM00984"/>
    </source>
</evidence>